<gene>
    <name evidence="1" type="ORF">O6P43_005376</name>
</gene>
<dbReference type="InterPro" id="IPR011065">
    <property type="entry name" value="Kunitz_inhibitor_STI-like_sf"/>
</dbReference>
<evidence type="ECO:0000313" key="1">
    <source>
        <dbReference type="EMBL" id="KAJ7975454.1"/>
    </source>
</evidence>
<dbReference type="SUPFAM" id="SSF50386">
    <property type="entry name" value="STI-like"/>
    <property type="match status" value="1"/>
</dbReference>
<dbReference type="AlphaFoldDB" id="A0AAD7Q612"/>
<dbReference type="KEGG" id="qsa:O6P43_005376"/>
<name>A0AAD7Q612_QUISA</name>
<proteinExistence type="predicted"/>
<comment type="caution">
    <text evidence="1">The sequence shown here is derived from an EMBL/GenBank/DDBJ whole genome shotgun (WGS) entry which is preliminary data.</text>
</comment>
<organism evidence="1 2">
    <name type="scientific">Quillaja saponaria</name>
    <name type="common">Soap bark tree</name>
    <dbReference type="NCBI Taxonomy" id="32244"/>
    <lineage>
        <taxon>Eukaryota</taxon>
        <taxon>Viridiplantae</taxon>
        <taxon>Streptophyta</taxon>
        <taxon>Embryophyta</taxon>
        <taxon>Tracheophyta</taxon>
        <taxon>Spermatophyta</taxon>
        <taxon>Magnoliopsida</taxon>
        <taxon>eudicotyledons</taxon>
        <taxon>Gunneridae</taxon>
        <taxon>Pentapetalae</taxon>
        <taxon>rosids</taxon>
        <taxon>fabids</taxon>
        <taxon>Fabales</taxon>
        <taxon>Quillajaceae</taxon>
        <taxon>Quillaja</taxon>
    </lineage>
</organism>
<reference evidence="1" key="1">
    <citation type="journal article" date="2023" name="Science">
        <title>Elucidation of the pathway for biosynthesis of saponin adjuvants from the soapbark tree.</title>
        <authorList>
            <person name="Reed J."/>
            <person name="Orme A."/>
            <person name="El-Demerdash A."/>
            <person name="Owen C."/>
            <person name="Martin L.B.B."/>
            <person name="Misra R.C."/>
            <person name="Kikuchi S."/>
            <person name="Rejzek M."/>
            <person name="Martin A.C."/>
            <person name="Harkess A."/>
            <person name="Leebens-Mack J."/>
            <person name="Louveau T."/>
            <person name="Stephenson M.J."/>
            <person name="Osbourn A."/>
        </authorList>
    </citation>
    <scope>NUCLEOTIDE SEQUENCE</scope>
    <source>
        <strain evidence="1">S10</strain>
    </source>
</reference>
<dbReference type="Proteomes" id="UP001163823">
    <property type="component" value="Chromosome 3"/>
</dbReference>
<accession>A0AAD7Q612</accession>
<protein>
    <submittedName>
        <fullName evidence="1">Uncharacterized protein</fullName>
    </submittedName>
</protein>
<keyword evidence="2" id="KW-1185">Reference proteome</keyword>
<sequence>MESPVHLRLRKVKNLGAYNLVFCPRLDVPTLCKGLGIHKSGFLALGDDIKPFHFVFQKSPKSYSSSKIYSISCLTASAN</sequence>
<dbReference type="Gene3D" id="2.80.10.50">
    <property type="match status" value="1"/>
</dbReference>
<evidence type="ECO:0000313" key="2">
    <source>
        <dbReference type="Proteomes" id="UP001163823"/>
    </source>
</evidence>
<dbReference type="EMBL" id="JARAOO010000003">
    <property type="protein sequence ID" value="KAJ7975454.1"/>
    <property type="molecule type" value="Genomic_DNA"/>
</dbReference>